<dbReference type="Gene3D" id="3.40.190.290">
    <property type="match status" value="1"/>
</dbReference>
<accession>A0ABX6P166</accession>
<dbReference type="SUPFAM" id="SSF53850">
    <property type="entry name" value="Periplasmic binding protein-like II"/>
    <property type="match status" value="1"/>
</dbReference>
<evidence type="ECO:0000256" key="1">
    <source>
        <dbReference type="ARBA" id="ARBA00009437"/>
    </source>
</evidence>
<name>A0ABX6P166_9BURK</name>
<dbReference type="InterPro" id="IPR000847">
    <property type="entry name" value="LysR_HTH_N"/>
</dbReference>
<keyword evidence="5" id="KW-0175">Coiled coil</keyword>
<dbReference type="InterPro" id="IPR036390">
    <property type="entry name" value="WH_DNA-bd_sf"/>
</dbReference>
<dbReference type="InterPro" id="IPR058163">
    <property type="entry name" value="LysR-type_TF_proteobact-type"/>
</dbReference>
<feature type="region of interest" description="Disordered" evidence="6">
    <location>
        <begin position="157"/>
        <end position="215"/>
    </location>
</feature>
<feature type="coiled-coil region" evidence="5">
    <location>
        <begin position="28"/>
        <end position="55"/>
    </location>
</feature>
<evidence type="ECO:0000313" key="9">
    <source>
        <dbReference type="Proteomes" id="UP000500826"/>
    </source>
</evidence>
<dbReference type="SUPFAM" id="SSF46785">
    <property type="entry name" value="Winged helix' DNA-binding domain"/>
    <property type="match status" value="1"/>
</dbReference>
<evidence type="ECO:0000256" key="2">
    <source>
        <dbReference type="ARBA" id="ARBA00023015"/>
    </source>
</evidence>
<evidence type="ECO:0000259" key="7">
    <source>
        <dbReference type="PROSITE" id="PS50931"/>
    </source>
</evidence>
<dbReference type="PANTHER" id="PTHR30537:SF5">
    <property type="entry name" value="HTH-TYPE TRANSCRIPTIONAL ACTIVATOR TTDR-RELATED"/>
    <property type="match status" value="1"/>
</dbReference>
<keyword evidence="3" id="KW-0238">DNA-binding</keyword>
<dbReference type="PROSITE" id="PS50931">
    <property type="entry name" value="HTH_LYSR"/>
    <property type="match status" value="1"/>
</dbReference>
<gene>
    <name evidence="8" type="ORF">HK414_06685</name>
</gene>
<dbReference type="Gene3D" id="1.10.10.10">
    <property type="entry name" value="Winged helix-like DNA-binding domain superfamily/Winged helix DNA-binding domain"/>
    <property type="match status" value="1"/>
</dbReference>
<dbReference type="InterPro" id="IPR005119">
    <property type="entry name" value="LysR_subst-bd"/>
</dbReference>
<evidence type="ECO:0000313" key="8">
    <source>
        <dbReference type="EMBL" id="QJW83802.1"/>
    </source>
</evidence>
<dbReference type="InterPro" id="IPR036388">
    <property type="entry name" value="WH-like_DNA-bd_sf"/>
</dbReference>
<sequence>MLERELGVQLLHRSTRSLTPTEAGAALLQEGRALLEQAQRLAERTRDRAAQLTGVFRLTSAEDMAGWVAPLIAEYVRLHPGVHVEYRPSDRLLDLVAEGMDLSLRTTGRRDSSLRAVNLAVFDVWCVASPAYRRRGERHGASPTGRPRVDRLHADSASLDAPDPRRQGIGAHAAQTQHVEHGGRPRAGAGGCGGVRGAPLRAGNRGRGRPARAGAAHRQAAAGHAVCGSAGARRAAAQDAGLHRTGEGAVAAIAATIPA</sequence>
<proteinExistence type="inferred from homology"/>
<feature type="domain" description="HTH lysR-type" evidence="7">
    <location>
        <begin position="1"/>
        <end position="21"/>
    </location>
</feature>
<evidence type="ECO:0000256" key="3">
    <source>
        <dbReference type="ARBA" id="ARBA00023125"/>
    </source>
</evidence>
<evidence type="ECO:0000256" key="6">
    <source>
        <dbReference type="SAM" id="MobiDB-lite"/>
    </source>
</evidence>
<organism evidence="8 9">
    <name type="scientific">Ramlibacter terrae</name>
    <dbReference type="NCBI Taxonomy" id="2732511"/>
    <lineage>
        <taxon>Bacteria</taxon>
        <taxon>Pseudomonadati</taxon>
        <taxon>Pseudomonadota</taxon>
        <taxon>Betaproteobacteria</taxon>
        <taxon>Burkholderiales</taxon>
        <taxon>Comamonadaceae</taxon>
        <taxon>Ramlibacter</taxon>
    </lineage>
</organism>
<evidence type="ECO:0000256" key="4">
    <source>
        <dbReference type="ARBA" id="ARBA00023163"/>
    </source>
</evidence>
<evidence type="ECO:0000256" key="5">
    <source>
        <dbReference type="SAM" id="Coils"/>
    </source>
</evidence>
<dbReference type="EMBL" id="CP053418">
    <property type="protein sequence ID" value="QJW83802.1"/>
    <property type="molecule type" value="Genomic_DNA"/>
</dbReference>
<keyword evidence="4" id="KW-0804">Transcription</keyword>
<dbReference type="Pfam" id="PF03466">
    <property type="entry name" value="LysR_substrate"/>
    <property type="match status" value="1"/>
</dbReference>
<reference evidence="8 9" key="1">
    <citation type="submission" date="2020-05" db="EMBL/GenBank/DDBJ databases">
        <title>Ramlibacter rhizophilus sp. nov., isolated from rhizosphere soil of national flower Mugunghwa from South Korea.</title>
        <authorList>
            <person name="Zheng-Fei Y."/>
            <person name="Huan T."/>
        </authorList>
    </citation>
    <scope>NUCLEOTIDE SEQUENCE [LARGE SCALE GENOMIC DNA]</scope>
    <source>
        <strain evidence="8 9">H242</strain>
    </source>
</reference>
<comment type="similarity">
    <text evidence="1">Belongs to the LysR transcriptional regulatory family.</text>
</comment>
<keyword evidence="2" id="KW-0805">Transcription regulation</keyword>
<dbReference type="PANTHER" id="PTHR30537">
    <property type="entry name" value="HTH-TYPE TRANSCRIPTIONAL REGULATOR"/>
    <property type="match status" value="1"/>
</dbReference>
<keyword evidence="9" id="KW-1185">Reference proteome</keyword>
<dbReference type="Proteomes" id="UP000500826">
    <property type="component" value="Chromosome"/>
</dbReference>
<protein>
    <recommendedName>
        <fullName evidence="7">HTH lysR-type domain-containing protein</fullName>
    </recommendedName>
</protein>